<dbReference type="InterPro" id="IPR029063">
    <property type="entry name" value="SAM-dependent_MTases_sf"/>
</dbReference>
<dbReference type="Gene3D" id="3.40.50.150">
    <property type="entry name" value="Vaccinia Virus protein VP39"/>
    <property type="match status" value="1"/>
</dbReference>
<organism evidence="2 3">
    <name type="scientific">Coptis chinensis</name>
    <dbReference type="NCBI Taxonomy" id="261450"/>
    <lineage>
        <taxon>Eukaryota</taxon>
        <taxon>Viridiplantae</taxon>
        <taxon>Streptophyta</taxon>
        <taxon>Embryophyta</taxon>
        <taxon>Tracheophyta</taxon>
        <taxon>Spermatophyta</taxon>
        <taxon>Magnoliopsida</taxon>
        <taxon>Ranunculales</taxon>
        <taxon>Ranunculaceae</taxon>
        <taxon>Coptidoideae</taxon>
        <taxon>Coptis</taxon>
    </lineage>
</organism>
<evidence type="ECO:0000256" key="1">
    <source>
        <dbReference type="SAM" id="MobiDB-lite"/>
    </source>
</evidence>
<protein>
    <submittedName>
        <fullName evidence="2">Uncharacterized protein</fullName>
    </submittedName>
</protein>
<keyword evidence="3" id="KW-1185">Reference proteome</keyword>
<dbReference type="InterPro" id="IPR019410">
    <property type="entry name" value="Methyltransf_16"/>
</dbReference>
<accession>A0A835LGV3</accession>
<dbReference type="PANTHER" id="PTHR14614">
    <property type="entry name" value="HEPATOCELLULAR CARCINOMA-ASSOCIATED ANTIGEN"/>
    <property type="match status" value="1"/>
</dbReference>
<dbReference type="EMBL" id="JADFTS010000008">
    <property type="protein sequence ID" value="KAF9594250.1"/>
    <property type="molecule type" value="Genomic_DNA"/>
</dbReference>
<dbReference type="AlphaFoldDB" id="A0A835LGV3"/>
<name>A0A835LGV3_9MAGN</name>
<reference evidence="2 3" key="1">
    <citation type="submission" date="2020-10" db="EMBL/GenBank/DDBJ databases">
        <title>The Coptis chinensis genome and diversification of protoberbering-type alkaloids.</title>
        <authorList>
            <person name="Wang B."/>
            <person name="Shu S."/>
            <person name="Song C."/>
            <person name="Liu Y."/>
        </authorList>
    </citation>
    <scope>NUCLEOTIDE SEQUENCE [LARGE SCALE GENOMIC DNA]</scope>
    <source>
        <strain evidence="2">HL-2020</strain>
        <tissue evidence="2">Leaf</tissue>
    </source>
</reference>
<feature type="compositionally biased region" description="Basic and acidic residues" evidence="1">
    <location>
        <begin position="147"/>
        <end position="169"/>
    </location>
</feature>
<feature type="compositionally biased region" description="Acidic residues" evidence="1">
    <location>
        <begin position="170"/>
        <end position="190"/>
    </location>
</feature>
<proteinExistence type="predicted"/>
<dbReference type="Pfam" id="PF10294">
    <property type="entry name" value="Methyltransf_16"/>
    <property type="match status" value="1"/>
</dbReference>
<dbReference type="OrthoDB" id="413520at2759"/>
<evidence type="ECO:0000313" key="2">
    <source>
        <dbReference type="EMBL" id="KAF9594250.1"/>
    </source>
</evidence>
<dbReference type="PANTHER" id="PTHR14614:SF98">
    <property type="entry name" value="S-ADENOSYL-L-METHIONINE-DEPENDENT METHYLTRANSFERASES SUPERFAMILY PROTEIN"/>
    <property type="match status" value="1"/>
</dbReference>
<dbReference type="Proteomes" id="UP000631114">
    <property type="component" value="Unassembled WGS sequence"/>
</dbReference>
<evidence type="ECO:0000313" key="3">
    <source>
        <dbReference type="Proteomes" id="UP000631114"/>
    </source>
</evidence>
<sequence>MFFFKCWLSILLAFEILDVMVIINSLTRTLLGEVGSFGSIEVAELDWGNQEHIKAVGPPFDYIIGTDIVYVEHLLDPLLQTIFGLSGPKTTILLGYEIRNTVVHEQMLSMWRDNFEVKTIPKSKMDSNYQHDSIYLYIMESKARGDCSRSERHDQENNEVEKMEKHESNDDVENCDGAEELEDGGAEELEDNVKKEVYEVEKSVGVGPGELSDWEARRYGSMAARLLQDIKIT</sequence>
<feature type="region of interest" description="Disordered" evidence="1">
    <location>
        <begin position="147"/>
        <end position="193"/>
    </location>
</feature>
<comment type="caution">
    <text evidence="2">The sequence shown here is derived from an EMBL/GenBank/DDBJ whole genome shotgun (WGS) entry which is preliminary data.</text>
</comment>
<gene>
    <name evidence="2" type="ORF">IFM89_028907</name>
</gene>